<protein>
    <submittedName>
        <fullName evidence="1">Uncharacterized protein</fullName>
    </submittedName>
</protein>
<proteinExistence type="predicted"/>
<name>A0ABT8DWC0_9BURK</name>
<reference evidence="1 2" key="1">
    <citation type="submission" date="2023-06" db="EMBL/GenBank/DDBJ databases">
        <title>Pelomonas sp. PFR6 16S ribosomal RNA gene Genome sequencing and assembly.</title>
        <authorList>
            <person name="Woo H."/>
        </authorList>
    </citation>
    <scope>NUCLEOTIDE SEQUENCE [LARGE SCALE GENOMIC DNA]</scope>
    <source>
        <strain evidence="1 2">PFR6</strain>
    </source>
</reference>
<organism evidence="1 2">
    <name type="scientific">Roseateles violae</name>
    <dbReference type="NCBI Taxonomy" id="3058042"/>
    <lineage>
        <taxon>Bacteria</taxon>
        <taxon>Pseudomonadati</taxon>
        <taxon>Pseudomonadota</taxon>
        <taxon>Betaproteobacteria</taxon>
        <taxon>Burkholderiales</taxon>
        <taxon>Sphaerotilaceae</taxon>
        <taxon>Roseateles</taxon>
    </lineage>
</organism>
<sequence length="286" mass="32708">MTVSNAPRAAGRPKRSPLEVARTAAWFEFVRIISGWTGSRLEKHFDERDQAARDRHRGTRWNKYKFGRTSPARSLLERVDQRFPKTLAAYDHVVWDLAGTPSTSAGDLRAMAGRLPQEVSTLFLDPQASATSPFWLRQDFNHRSVIVAVCDLFDARQIGHFEVVAALLTVAHDALLRQLERQHFETYIAIAHKARGYALGPGVPLAWRLEAFIFGSWLKTEYRDPEIREKMALLRSVEEGPHPPWLQQQRPLAFAREKPRLDQRGEEERKAFWAACKLIDLFPAGD</sequence>
<dbReference type="Proteomes" id="UP001228044">
    <property type="component" value="Unassembled WGS sequence"/>
</dbReference>
<gene>
    <name evidence="1" type="ORF">QWJ38_19880</name>
</gene>
<evidence type="ECO:0000313" key="2">
    <source>
        <dbReference type="Proteomes" id="UP001228044"/>
    </source>
</evidence>
<keyword evidence="2" id="KW-1185">Reference proteome</keyword>
<dbReference type="EMBL" id="JAUHHC010000005">
    <property type="protein sequence ID" value="MDN3922557.1"/>
    <property type="molecule type" value="Genomic_DNA"/>
</dbReference>
<dbReference type="RefSeq" id="WP_290360856.1">
    <property type="nucleotide sequence ID" value="NZ_JAUHHC010000005.1"/>
</dbReference>
<comment type="caution">
    <text evidence="1">The sequence shown here is derived from an EMBL/GenBank/DDBJ whole genome shotgun (WGS) entry which is preliminary data.</text>
</comment>
<evidence type="ECO:0000313" key="1">
    <source>
        <dbReference type="EMBL" id="MDN3922557.1"/>
    </source>
</evidence>
<accession>A0ABT8DWC0</accession>